<dbReference type="GO" id="GO:0005634">
    <property type="term" value="C:nucleus"/>
    <property type="evidence" value="ECO:0007669"/>
    <property type="project" value="TreeGrafter"/>
</dbReference>
<feature type="compositionally biased region" description="Low complexity" evidence="1">
    <location>
        <begin position="480"/>
        <end position="494"/>
    </location>
</feature>
<name>A0A9P0EYZ7_BEMTA</name>
<protein>
    <recommendedName>
        <fullName evidence="4">Gametogenetin-binding protein 2-like</fullName>
    </recommendedName>
</protein>
<dbReference type="PANTHER" id="PTHR13601:SF2">
    <property type="entry name" value="GAMETOGENETIN-BINDING PROTEIN 2"/>
    <property type="match status" value="1"/>
</dbReference>
<dbReference type="PANTHER" id="PTHR13601">
    <property type="entry name" value="GAMETOGENETIN-BINDING PROTEIN 2"/>
    <property type="match status" value="1"/>
</dbReference>
<accession>A0A9P0EYZ7</accession>
<dbReference type="EMBL" id="OU963862">
    <property type="protein sequence ID" value="CAH0381297.1"/>
    <property type="molecule type" value="Genomic_DNA"/>
</dbReference>
<evidence type="ECO:0000313" key="2">
    <source>
        <dbReference type="EMBL" id="CAH0381297.1"/>
    </source>
</evidence>
<dbReference type="AlphaFoldDB" id="A0A9P0EYZ7"/>
<feature type="region of interest" description="Disordered" evidence="1">
    <location>
        <begin position="536"/>
        <end position="558"/>
    </location>
</feature>
<evidence type="ECO:0000256" key="1">
    <source>
        <dbReference type="SAM" id="MobiDB-lite"/>
    </source>
</evidence>
<proteinExistence type="predicted"/>
<dbReference type="GO" id="GO:0005737">
    <property type="term" value="C:cytoplasm"/>
    <property type="evidence" value="ECO:0007669"/>
    <property type="project" value="TreeGrafter"/>
</dbReference>
<evidence type="ECO:0000313" key="3">
    <source>
        <dbReference type="Proteomes" id="UP001152759"/>
    </source>
</evidence>
<dbReference type="InterPro" id="IPR026073">
    <property type="entry name" value="GGNBP2"/>
</dbReference>
<dbReference type="OrthoDB" id="2422440at2759"/>
<sequence>MAKLVDVFKSETQVLGKRQLPLKIDDCLTLVMDLNSMGLVYDNPIVRGKELDEFTRNYNILTLEEVKQAFQVTCKDLLDILSQTIPCVGCRRSVERLFYQLTASGHPALDPLVVTVDGILTIQDDHLAWPQVLCTLLHGHSTRLNSLAACWPRSRKSRRCVLHSLDSQRLSRPMLSWRDVWDCMRPECREEVALIDSYTLLDTLNNYLNKHRFCSECRTKVMKAYTLLVEEPQPAREKGYRAELYSSIRRCLLDNHVHLDTRIDYISFLIARAEPELMGNGRRERHAKSLEVAQEEVLTCLGLVIYERLYRIQLRLREEQCTCQVLAAVAIDALCRKFQMAIEKKRGVSKLELLCKELNREEQLERRRKESKKLKRKKKKEKKAEMNNKCDPEEVPEEEEEPEPVCEDCDENSSSSESEQYIDHFCNIKQTKSCKSAVVVEPTSCTDCDDMISVTNRKKNKNSKLTGGKTKIQEPKQNLKKQQQQQQQRQNQPKIPLPSKNNKKNSSIANGNSNREKPTVKCQSCDQEPCGDSHSERSHDCGYGSSENNHNSTSSSPEGSEVACSEGFCNHEGVVNSDDHNCDPVCKLRSLCIHNHDGVMSLEQMLEESSSSGEECFIPLEEIKEFQANSGNLKQKRLELRERLKESFVQFCDKIPNVSQFRYRTNAKN</sequence>
<dbReference type="KEGG" id="btab:109037176"/>
<reference evidence="2" key="1">
    <citation type="submission" date="2021-12" db="EMBL/GenBank/DDBJ databases">
        <authorList>
            <person name="King R."/>
        </authorList>
    </citation>
    <scope>NUCLEOTIDE SEQUENCE</scope>
</reference>
<feature type="region of interest" description="Disordered" evidence="1">
    <location>
        <begin position="459"/>
        <end position="520"/>
    </location>
</feature>
<feature type="compositionally biased region" description="Low complexity" evidence="1">
    <location>
        <begin position="545"/>
        <end position="556"/>
    </location>
</feature>
<organism evidence="2 3">
    <name type="scientific">Bemisia tabaci</name>
    <name type="common">Sweetpotato whitefly</name>
    <name type="synonym">Aleurodes tabaci</name>
    <dbReference type="NCBI Taxonomy" id="7038"/>
    <lineage>
        <taxon>Eukaryota</taxon>
        <taxon>Metazoa</taxon>
        <taxon>Ecdysozoa</taxon>
        <taxon>Arthropoda</taxon>
        <taxon>Hexapoda</taxon>
        <taxon>Insecta</taxon>
        <taxon>Pterygota</taxon>
        <taxon>Neoptera</taxon>
        <taxon>Paraneoptera</taxon>
        <taxon>Hemiptera</taxon>
        <taxon>Sternorrhyncha</taxon>
        <taxon>Aleyrodoidea</taxon>
        <taxon>Aleyrodidae</taxon>
        <taxon>Aleyrodinae</taxon>
        <taxon>Bemisia</taxon>
    </lineage>
</organism>
<feature type="region of interest" description="Disordered" evidence="1">
    <location>
        <begin position="366"/>
        <end position="414"/>
    </location>
</feature>
<feature type="compositionally biased region" description="Basic residues" evidence="1">
    <location>
        <begin position="369"/>
        <end position="381"/>
    </location>
</feature>
<feature type="compositionally biased region" description="Basic and acidic residues" evidence="1">
    <location>
        <begin position="382"/>
        <end position="392"/>
    </location>
</feature>
<evidence type="ECO:0008006" key="4">
    <source>
        <dbReference type="Google" id="ProtNLM"/>
    </source>
</evidence>
<feature type="compositionally biased region" description="Acidic residues" evidence="1">
    <location>
        <begin position="393"/>
        <end position="411"/>
    </location>
</feature>
<keyword evidence="3" id="KW-1185">Reference proteome</keyword>
<feature type="compositionally biased region" description="Low complexity" evidence="1">
    <location>
        <begin position="504"/>
        <end position="513"/>
    </location>
</feature>
<gene>
    <name evidence="2" type="ORF">BEMITA_LOCUS962</name>
</gene>
<dbReference type="Proteomes" id="UP001152759">
    <property type="component" value="Chromosome 1"/>
</dbReference>